<feature type="compositionally biased region" description="Low complexity" evidence="1">
    <location>
        <begin position="48"/>
        <end position="58"/>
    </location>
</feature>
<evidence type="ECO:0000256" key="1">
    <source>
        <dbReference type="SAM" id="MobiDB-lite"/>
    </source>
</evidence>
<sequence>MTRDKPAAQAATPTATASPAPVPADDPASYTRSTTMITAEEAAFGDMTSATTTTTSTNHSRHSRSSRKIPRPTPSSL</sequence>
<proteinExistence type="predicted"/>
<keyword evidence="3" id="KW-1185">Reference proteome</keyword>
<evidence type="ECO:0000313" key="2">
    <source>
        <dbReference type="EMBL" id="AEO69165.1"/>
    </source>
</evidence>
<dbReference type="AlphaFoldDB" id="G2RBJ4"/>
<feature type="compositionally biased region" description="Low complexity" evidence="1">
    <location>
        <begin position="7"/>
        <end position="28"/>
    </location>
</feature>
<dbReference type="GeneID" id="11520152"/>
<dbReference type="Proteomes" id="UP000008181">
    <property type="component" value="Chromosome 4"/>
</dbReference>
<gene>
    <name evidence="2" type="ORF">THITE_2170937</name>
</gene>
<dbReference type="EMBL" id="CP003012">
    <property type="protein sequence ID" value="AEO69165.1"/>
    <property type="molecule type" value="Genomic_DNA"/>
</dbReference>
<feature type="region of interest" description="Disordered" evidence="1">
    <location>
        <begin position="1"/>
        <end position="77"/>
    </location>
</feature>
<evidence type="ECO:0000313" key="3">
    <source>
        <dbReference type="Proteomes" id="UP000008181"/>
    </source>
</evidence>
<dbReference type="KEGG" id="ttt:THITE_2170937"/>
<accession>G2RBJ4</accession>
<name>G2RBJ4_THETT</name>
<organism evidence="2 3">
    <name type="scientific">Thermothielavioides terrestris (strain ATCC 38088 / NRRL 8126)</name>
    <name type="common">Thielavia terrestris</name>
    <dbReference type="NCBI Taxonomy" id="578455"/>
    <lineage>
        <taxon>Eukaryota</taxon>
        <taxon>Fungi</taxon>
        <taxon>Dikarya</taxon>
        <taxon>Ascomycota</taxon>
        <taxon>Pezizomycotina</taxon>
        <taxon>Sordariomycetes</taxon>
        <taxon>Sordariomycetidae</taxon>
        <taxon>Sordariales</taxon>
        <taxon>Chaetomiaceae</taxon>
        <taxon>Thermothielavioides</taxon>
        <taxon>Thermothielavioides terrestris</taxon>
    </lineage>
</organism>
<protein>
    <submittedName>
        <fullName evidence="2">Uncharacterized protein</fullName>
    </submittedName>
</protein>
<dbReference type="RefSeq" id="XP_003655501.1">
    <property type="nucleotide sequence ID" value="XM_003655453.1"/>
</dbReference>
<feature type="compositionally biased region" description="Basic residues" evidence="1">
    <location>
        <begin position="59"/>
        <end position="70"/>
    </location>
</feature>
<dbReference type="HOGENOM" id="CLU_2639841_0_0_1"/>
<reference evidence="2 3" key="1">
    <citation type="journal article" date="2011" name="Nat. Biotechnol.">
        <title>Comparative genomic analysis of the thermophilic biomass-degrading fungi Myceliophthora thermophila and Thielavia terrestris.</title>
        <authorList>
            <person name="Berka R.M."/>
            <person name="Grigoriev I.V."/>
            <person name="Otillar R."/>
            <person name="Salamov A."/>
            <person name="Grimwood J."/>
            <person name="Reid I."/>
            <person name="Ishmael N."/>
            <person name="John T."/>
            <person name="Darmond C."/>
            <person name="Moisan M.-C."/>
            <person name="Henrissat B."/>
            <person name="Coutinho P.M."/>
            <person name="Lombard V."/>
            <person name="Natvig D.O."/>
            <person name="Lindquist E."/>
            <person name="Schmutz J."/>
            <person name="Lucas S."/>
            <person name="Harris P."/>
            <person name="Powlowski J."/>
            <person name="Bellemare A."/>
            <person name="Taylor D."/>
            <person name="Butler G."/>
            <person name="de Vries R.P."/>
            <person name="Allijn I.E."/>
            <person name="van den Brink J."/>
            <person name="Ushinsky S."/>
            <person name="Storms R."/>
            <person name="Powell A.J."/>
            <person name="Paulsen I.T."/>
            <person name="Elbourne L.D.H."/>
            <person name="Baker S.E."/>
            <person name="Magnuson J."/>
            <person name="LaBoissiere S."/>
            <person name="Clutterbuck A.J."/>
            <person name="Martinez D."/>
            <person name="Wogulis M."/>
            <person name="de Leon A.L."/>
            <person name="Rey M.W."/>
            <person name="Tsang A."/>
        </authorList>
    </citation>
    <scope>NUCLEOTIDE SEQUENCE [LARGE SCALE GENOMIC DNA]</scope>
    <source>
        <strain evidence="3">ATCC 38088 / NRRL 8126</strain>
    </source>
</reference>